<dbReference type="InterPro" id="IPR023210">
    <property type="entry name" value="NADP_OxRdtase_dom"/>
</dbReference>
<dbReference type="Proteomes" id="UP000190037">
    <property type="component" value="Unassembled WGS sequence"/>
</dbReference>
<dbReference type="InterPro" id="IPR050523">
    <property type="entry name" value="AKR_Detox_Biosynth"/>
</dbReference>
<evidence type="ECO:0000313" key="2">
    <source>
        <dbReference type="EMBL" id="OPC79573.1"/>
    </source>
</evidence>
<protein>
    <submittedName>
        <fullName evidence="2">Oxidoreductase</fullName>
    </submittedName>
</protein>
<dbReference type="RefSeq" id="WP_078973838.1">
    <property type="nucleotide sequence ID" value="NZ_MWQN01000001.1"/>
</dbReference>
<sequence>MKYRTIGADPATRREVSVLSLGAMLFGTTIDEETSFAILDRYVEAGGTFIDTANNYAYWNTGSQGGESEALLGRWRRSRGVGEEITIATKLGGRPIATTEPTGSTSRLVPSDGVEGVNAKVIREASAASRERLGVERLDLLYAHIGFPDAPWEEIVEAFGTLVADGTVGLLGASNHWAWSVERARNLAAAAGLPGYEVLQYHHSYLRRRGDLPGRRSPDGEIGTVSGDLLSYVRAEPGLALVAYSPLLGGAYVRRDKPLDAGFDHAGTPARLAALHQVADETGATLNQVVLSWLIGGEVPVIPLVGASSVAQLEESLAAVDLELTVEQRTKLDAAH</sequence>
<dbReference type="EMBL" id="MWQN01000001">
    <property type="protein sequence ID" value="OPC79573.1"/>
    <property type="molecule type" value="Genomic_DNA"/>
</dbReference>
<proteinExistence type="predicted"/>
<dbReference type="PANTHER" id="PTHR43364">
    <property type="entry name" value="NADH-SPECIFIC METHYLGLYOXAL REDUCTASE-RELATED"/>
    <property type="match status" value="1"/>
</dbReference>
<dbReference type="GO" id="GO:0005829">
    <property type="term" value="C:cytosol"/>
    <property type="evidence" value="ECO:0007669"/>
    <property type="project" value="TreeGrafter"/>
</dbReference>
<dbReference type="PANTHER" id="PTHR43364:SF6">
    <property type="entry name" value="OXIDOREDUCTASE-RELATED"/>
    <property type="match status" value="1"/>
</dbReference>
<dbReference type="AlphaFoldDB" id="A0A1T3NRM4"/>
<dbReference type="Gene3D" id="3.20.20.100">
    <property type="entry name" value="NADP-dependent oxidoreductase domain"/>
    <property type="match status" value="1"/>
</dbReference>
<accession>A0A1T3NRM4</accession>
<comment type="caution">
    <text evidence="2">The sequence shown here is derived from an EMBL/GenBank/DDBJ whole genome shotgun (WGS) entry which is preliminary data.</text>
</comment>
<dbReference type="SUPFAM" id="SSF51430">
    <property type="entry name" value="NAD(P)-linked oxidoreductase"/>
    <property type="match status" value="1"/>
</dbReference>
<reference evidence="2 3" key="1">
    <citation type="submission" date="2017-03" db="EMBL/GenBank/DDBJ databases">
        <title>Draft genome sequence of Streptomyces scabrisporus NF3, endophyte isolated from Amphipterygium adstringens.</title>
        <authorList>
            <person name="Vazquez M."/>
            <person name="Ceapa C.D."/>
            <person name="Rodriguez Luna D."/>
            <person name="Sanchez Esquivel S."/>
        </authorList>
    </citation>
    <scope>NUCLEOTIDE SEQUENCE [LARGE SCALE GENOMIC DNA]</scope>
    <source>
        <strain evidence="2 3">NF3</strain>
    </source>
</reference>
<dbReference type="InterPro" id="IPR036812">
    <property type="entry name" value="NAD(P)_OxRdtase_dom_sf"/>
</dbReference>
<evidence type="ECO:0000259" key="1">
    <source>
        <dbReference type="Pfam" id="PF00248"/>
    </source>
</evidence>
<dbReference type="Pfam" id="PF00248">
    <property type="entry name" value="Aldo_ket_red"/>
    <property type="match status" value="1"/>
</dbReference>
<name>A0A1T3NRM4_9ACTN</name>
<organism evidence="2 3">
    <name type="scientific">Embleya scabrispora</name>
    <dbReference type="NCBI Taxonomy" id="159449"/>
    <lineage>
        <taxon>Bacteria</taxon>
        <taxon>Bacillati</taxon>
        <taxon>Actinomycetota</taxon>
        <taxon>Actinomycetes</taxon>
        <taxon>Kitasatosporales</taxon>
        <taxon>Streptomycetaceae</taxon>
        <taxon>Embleya</taxon>
    </lineage>
</organism>
<dbReference type="OrthoDB" id="9768793at2"/>
<dbReference type="STRING" id="159449.B4N89_00180"/>
<gene>
    <name evidence="2" type="ORF">B4N89_00180</name>
</gene>
<evidence type="ECO:0000313" key="3">
    <source>
        <dbReference type="Proteomes" id="UP000190037"/>
    </source>
</evidence>
<feature type="domain" description="NADP-dependent oxidoreductase" evidence="1">
    <location>
        <begin position="19"/>
        <end position="335"/>
    </location>
</feature>
<keyword evidence="3" id="KW-1185">Reference proteome</keyword>